<evidence type="ECO:0000313" key="2">
    <source>
        <dbReference type="EMBL" id="EOO24183.1"/>
    </source>
</evidence>
<evidence type="ECO:0000259" key="1">
    <source>
        <dbReference type="Pfam" id="PF13411"/>
    </source>
</evidence>
<feature type="domain" description="HTH merR-type" evidence="1">
    <location>
        <begin position="6"/>
        <end position="72"/>
    </location>
</feature>
<dbReference type="Gene3D" id="1.10.1660.10">
    <property type="match status" value="1"/>
</dbReference>
<sequence length="203" mass="23723">MEELLSVSDLSIQTGISETSIYRYLNDFNEFIVVKGGGRGRKYEKSVIKLLIRAKHLLEEGHTKQDVRRILKIEFPCVIEIDDTGSEELATVASLITTEDLNRFEEKFVNMNKAVEMLVHVLHEQNIEFQSIKQQNSCLLEVNKQLIEQLSKQETTVEQKLHEIDMNAMKRDENLLIQIQETLEPKKLSNQHKNNWLTRLFKR</sequence>
<dbReference type="GO" id="GO:0003677">
    <property type="term" value="F:DNA binding"/>
    <property type="evidence" value="ECO:0007669"/>
    <property type="project" value="InterPro"/>
</dbReference>
<dbReference type="InterPro" id="IPR000551">
    <property type="entry name" value="MerR-type_HTH_dom"/>
</dbReference>
<proteinExistence type="predicted"/>
<protein>
    <recommendedName>
        <fullName evidence="1">HTH merR-type domain-containing protein</fullName>
    </recommendedName>
</protein>
<accession>A0A9W5UYY7</accession>
<name>A0A9W5UYY7_BACCE</name>
<gene>
    <name evidence="2" type="ORF">IIU_06818</name>
</gene>
<dbReference type="Proteomes" id="UP000014018">
    <property type="component" value="Unassembled WGS sequence"/>
</dbReference>
<dbReference type="RefSeq" id="WP_016110508.1">
    <property type="nucleotide sequence ID" value="NZ_KB976176.1"/>
</dbReference>
<reference evidence="2 3" key="1">
    <citation type="submission" date="2012-12" db="EMBL/GenBank/DDBJ databases">
        <title>The Genome Sequence of Bacillus cereus VD133.</title>
        <authorList>
            <consortium name="The Broad Institute Genome Sequencing Platform"/>
            <consortium name="The Broad Institute Genome Sequencing Center for Infectious Disease"/>
            <person name="Feldgarden M."/>
            <person name="Van der Auwera G.A."/>
            <person name="Mahillon J."/>
            <person name="Duprez V."/>
            <person name="Timmery S."/>
            <person name="Mattelet C."/>
            <person name="Dierick K."/>
            <person name="Sun M."/>
            <person name="Yu Z."/>
            <person name="Zhu L."/>
            <person name="Hu X."/>
            <person name="Shank E.B."/>
            <person name="Swiecicka I."/>
            <person name="Hansen B.M."/>
            <person name="Andrup L."/>
            <person name="Walker B."/>
            <person name="Young S.K."/>
            <person name="Zeng Q."/>
            <person name="Gargeya S."/>
            <person name="Fitzgerald M."/>
            <person name="Haas B."/>
            <person name="Abouelleil A."/>
            <person name="Alvarado L."/>
            <person name="Arachchi H.M."/>
            <person name="Berlin A.M."/>
            <person name="Chapman S.B."/>
            <person name="Dewar J."/>
            <person name="Goldberg J."/>
            <person name="Griggs A."/>
            <person name="Gujja S."/>
            <person name="Hansen M."/>
            <person name="Howarth C."/>
            <person name="Imamovic A."/>
            <person name="Larimer J."/>
            <person name="McCowan C."/>
            <person name="Murphy C."/>
            <person name="Neiman D."/>
            <person name="Pearson M."/>
            <person name="Priest M."/>
            <person name="Roberts A."/>
            <person name="Saif S."/>
            <person name="Shea T."/>
            <person name="Sisk P."/>
            <person name="Sykes S."/>
            <person name="Wortman J."/>
            <person name="Nusbaum C."/>
            <person name="Birren B."/>
        </authorList>
    </citation>
    <scope>NUCLEOTIDE SEQUENCE [LARGE SCALE GENOMIC DNA]</scope>
    <source>
        <strain evidence="2 3">VD133</strain>
    </source>
</reference>
<evidence type="ECO:0000313" key="3">
    <source>
        <dbReference type="Proteomes" id="UP000014018"/>
    </source>
</evidence>
<organism evidence="2 3">
    <name type="scientific">Bacillus cereus VD133</name>
    <dbReference type="NCBI Taxonomy" id="1053233"/>
    <lineage>
        <taxon>Bacteria</taxon>
        <taxon>Bacillati</taxon>
        <taxon>Bacillota</taxon>
        <taxon>Bacilli</taxon>
        <taxon>Bacillales</taxon>
        <taxon>Bacillaceae</taxon>
        <taxon>Bacillus</taxon>
        <taxon>Bacillus cereus group</taxon>
    </lineage>
</organism>
<dbReference type="EMBL" id="AHFB01000178">
    <property type="protein sequence ID" value="EOO24183.1"/>
    <property type="molecule type" value="Genomic_DNA"/>
</dbReference>
<dbReference type="AlphaFoldDB" id="A0A9W5UYY7"/>
<dbReference type="GO" id="GO:0006355">
    <property type="term" value="P:regulation of DNA-templated transcription"/>
    <property type="evidence" value="ECO:0007669"/>
    <property type="project" value="InterPro"/>
</dbReference>
<comment type="caution">
    <text evidence="2">The sequence shown here is derived from an EMBL/GenBank/DDBJ whole genome shotgun (WGS) entry which is preliminary data.</text>
</comment>
<dbReference type="Pfam" id="PF13411">
    <property type="entry name" value="MerR_1"/>
    <property type="match status" value="1"/>
</dbReference>